<evidence type="ECO:0000256" key="1">
    <source>
        <dbReference type="SAM" id="MobiDB-lite"/>
    </source>
</evidence>
<evidence type="ECO:0000313" key="2">
    <source>
        <dbReference type="EMBL" id="KAG8061528.1"/>
    </source>
</evidence>
<dbReference type="AlphaFoldDB" id="A0A8J5S150"/>
<proteinExistence type="predicted"/>
<protein>
    <submittedName>
        <fullName evidence="2">Uncharacterized protein</fullName>
    </submittedName>
</protein>
<keyword evidence="3" id="KW-1185">Reference proteome</keyword>
<dbReference type="EMBL" id="JAAALK010000286">
    <property type="protein sequence ID" value="KAG8061528.1"/>
    <property type="molecule type" value="Genomic_DNA"/>
</dbReference>
<organism evidence="2 3">
    <name type="scientific">Zizania palustris</name>
    <name type="common">Northern wild rice</name>
    <dbReference type="NCBI Taxonomy" id="103762"/>
    <lineage>
        <taxon>Eukaryota</taxon>
        <taxon>Viridiplantae</taxon>
        <taxon>Streptophyta</taxon>
        <taxon>Embryophyta</taxon>
        <taxon>Tracheophyta</taxon>
        <taxon>Spermatophyta</taxon>
        <taxon>Magnoliopsida</taxon>
        <taxon>Liliopsida</taxon>
        <taxon>Poales</taxon>
        <taxon>Poaceae</taxon>
        <taxon>BOP clade</taxon>
        <taxon>Oryzoideae</taxon>
        <taxon>Oryzeae</taxon>
        <taxon>Zizaniinae</taxon>
        <taxon>Zizania</taxon>
    </lineage>
</organism>
<reference evidence="2" key="1">
    <citation type="journal article" date="2021" name="bioRxiv">
        <title>Whole Genome Assembly and Annotation of Northern Wild Rice, Zizania palustris L., Supports a Whole Genome Duplication in the Zizania Genus.</title>
        <authorList>
            <person name="Haas M."/>
            <person name="Kono T."/>
            <person name="Macchietto M."/>
            <person name="Millas R."/>
            <person name="McGilp L."/>
            <person name="Shao M."/>
            <person name="Duquette J."/>
            <person name="Hirsch C.N."/>
            <person name="Kimball J."/>
        </authorList>
    </citation>
    <scope>NUCLEOTIDE SEQUENCE</scope>
    <source>
        <tissue evidence="2">Fresh leaf tissue</tissue>
    </source>
</reference>
<gene>
    <name evidence="2" type="ORF">GUJ93_ZPchr0003g17432</name>
</gene>
<sequence length="77" mass="8029">MGAWRASAERLAGAAPVTDDQRSAALGRMGAWCASAERLARAAPVTGDQRSAALGETATSKLKLAVWLEEDEERASG</sequence>
<evidence type="ECO:0000313" key="3">
    <source>
        <dbReference type="Proteomes" id="UP000729402"/>
    </source>
</evidence>
<feature type="region of interest" description="Disordered" evidence="1">
    <location>
        <begin position="1"/>
        <end position="20"/>
    </location>
</feature>
<reference evidence="2" key="2">
    <citation type="submission" date="2021-02" db="EMBL/GenBank/DDBJ databases">
        <authorList>
            <person name="Kimball J.A."/>
            <person name="Haas M.W."/>
            <person name="Macchietto M."/>
            <person name="Kono T."/>
            <person name="Duquette J."/>
            <person name="Shao M."/>
        </authorList>
    </citation>
    <scope>NUCLEOTIDE SEQUENCE</scope>
    <source>
        <tissue evidence="2">Fresh leaf tissue</tissue>
    </source>
</reference>
<name>A0A8J5S150_ZIZPA</name>
<comment type="caution">
    <text evidence="2">The sequence shown here is derived from an EMBL/GenBank/DDBJ whole genome shotgun (WGS) entry which is preliminary data.</text>
</comment>
<accession>A0A8J5S150</accession>
<dbReference type="Proteomes" id="UP000729402">
    <property type="component" value="Unassembled WGS sequence"/>
</dbReference>